<feature type="domain" description="DUF7779" evidence="3">
    <location>
        <begin position="447"/>
        <end position="519"/>
    </location>
</feature>
<sequence>MAEALTAVGIVANIIQLVDFGSRVLKRLEEYQSQFGAIPEAFRHIKTELPVLLDALQQTQSAIDAGSIKNESKKALHPAIEGCGVQIRRLDDVIAKALPTSSDSRIRRGGKAFRSLRDESKVERITAVIRGYVQTLTYHAAASLGPSADRIQPRPNPSSTVPFRRDPHFVDRQILAEIDSRTHQPASRLALVGLGGVGKSQLAVEYSYRIREQSPTTWVFWIHASSTARFIEGYRKVAKRVQLPRWDHPDVDILMLVYSWLCDEANGRWLMIIDNADDVDVFTFRSAGGRGSQDEFASRAAPTLLDCVPQSSNGSILITSRSRDVAFRLTGNYADIIRVRPMGQAHALTLLRNQLNGSFEQYDSEQDDAMALIEALDYMPLAISQAAAYISQRAPRASVSRYLQDLRKGDRDRAKLLQMDLGDTRRDGTASNSIIATWQISFEHIGREKPSATRLLSLMSLFNRQGIPESLISGRYNESSDDGADFEDDLNMLLSFSMVATDVDGRHFQMHRLVQFSTTKWLELKGDLEGWKEKYITLMDDHYPESQYENWNTCQALFPHAQAVVACRPSSDSVLKVWASVLSKAMVYANDMGYYQIAEEMGRRALKARETTLGAEDPCTLSSVSNLANALRMGGKYEDAEVMFRRALQGREKALEPEDPLTLLDLNKLGLVLSERGKYEEAEIFHRRALQAQEKTLGLEHQATLESVGDLGLLLTKRGNYGEAEQMHRRALQVEERIFGEGHKCTLASMDNLGLALGKQGKFNEAEIMHRRALKASEKRYDERHPDTLICARNLASVLGFQAKYEEAESLHRRVLDDSMKVLGEEHPFTLYSFCNLGAVLHFQGKNQEAEAIHRQALAGRVKVLGKEHPHTLSSMHNLAKPLNCLGCDQEAYLLMKKCFQLRKKVLGALHPDTKKSLEVLNEWADGDYDGMALEKVDGK</sequence>
<evidence type="ECO:0000256" key="1">
    <source>
        <dbReference type="PROSITE-ProRule" id="PRU00339"/>
    </source>
</evidence>
<protein>
    <submittedName>
        <fullName evidence="4">TPR-like protein</fullName>
    </submittedName>
</protein>
<evidence type="ECO:0000313" key="5">
    <source>
        <dbReference type="Proteomes" id="UP000799444"/>
    </source>
</evidence>
<dbReference type="PANTHER" id="PTHR46082">
    <property type="entry name" value="ATP/GTP-BINDING PROTEIN-RELATED"/>
    <property type="match status" value="1"/>
</dbReference>
<dbReference type="Proteomes" id="UP000799444">
    <property type="component" value="Unassembled WGS sequence"/>
</dbReference>
<comment type="caution">
    <text evidence="4">The sequence shown here is derived from an EMBL/GenBank/DDBJ whole genome shotgun (WGS) entry which is preliminary data.</text>
</comment>
<dbReference type="SUPFAM" id="SSF52540">
    <property type="entry name" value="P-loop containing nucleoside triphosphate hydrolases"/>
    <property type="match status" value="1"/>
</dbReference>
<dbReference type="SMART" id="SM00028">
    <property type="entry name" value="TPR"/>
    <property type="match status" value="5"/>
</dbReference>
<dbReference type="InterPro" id="IPR056681">
    <property type="entry name" value="DUF7779"/>
</dbReference>
<dbReference type="EMBL" id="ML996198">
    <property type="protein sequence ID" value="KAF2731339.1"/>
    <property type="molecule type" value="Genomic_DNA"/>
</dbReference>
<name>A0A9P4UYF6_9PLEO</name>
<dbReference type="PANTHER" id="PTHR46082:SF6">
    <property type="entry name" value="AAA+ ATPASE DOMAIN-CONTAINING PROTEIN-RELATED"/>
    <property type="match status" value="1"/>
</dbReference>
<dbReference type="OrthoDB" id="1658288at2759"/>
<accession>A0A9P4UYF6</accession>
<dbReference type="Gene3D" id="1.25.40.10">
    <property type="entry name" value="Tetratricopeptide repeat domain"/>
    <property type="match status" value="2"/>
</dbReference>
<reference evidence="4" key="1">
    <citation type="journal article" date="2020" name="Stud. Mycol.">
        <title>101 Dothideomycetes genomes: a test case for predicting lifestyles and emergence of pathogens.</title>
        <authorList>
            <person name="Haridas S."/>
            <person name="Albert R."/>
            <person name="Binder M."/>
            <person name="Bloem J."/>
            <person name="Labutti K."/>
            <person name="Salamov A."/>
            <person name="Andreopoulos B."/>
            <person name="Baker S."/>
            <person name="Barry K."/>
            <person name="Bills G."/>
            <person name="Bluhm B."/>
            <person name="Cannon C."/>
            <person name="Castanera R."/>
            <person name="Culley D."/>
            <person name="Daum C."/>
            <person name="Ezra D."/>
            <person name="Gonzalez J."/>
            <person name="Henrissat B."/>
            <person name="Kuo A."/>
            <person name="Liang C."/>
            <person name="Lipzen A."/>
            <person name="Lutzoni F."/>
            <person name="Magnuson J."/>
            <person name="Mondo S."/>
            <person name="Nolan M."/>
            <person name="Ohm R."/>
            <person name="Pangilinan J."/>
            <person name="Park H.-J."/>
            <person name="Ramirez L."/>
            <person name="Alfaro M."/>
            <person name="Sun H."/>
            <person name="Tritt A."/>
            <person name="Yoshinaga Y."/>
            <person name="Zwiers L.-H."/>
            <person name="Turgeon B."/>
            <person name="Goodwin S."/>
            <person name="Spatafora J."/>
            <person name="Crous P."/>
            <person name="Grigoriev I."/>
        </authorList>
    </citation>
    <scope>NUCLEOTIDE SEQUENCE</scope>
    <source>
        <strain evidence="4">CBS 125425</strain>
    </source>
</reference>
<keyword evidence="5" id="KW-1185">Reference proteome</keyword>
<feature type="non-terminal residue" evidence="4">
    <location>
        <position position="1"/>
    </location>
</feature>
<evidence type="ECO:0000313" key="4">
    <source>
        <dbReference type="EMBL" id="KAF2731339.1"/>
    </source>
</evidence>
<feature type="repeat" description="TPR" evidence="1">
    <location>
        <begin position="705"/>
        <end position="738"/>
    </location>
</feature>
<dbReference type="AlphaFoldDB" id="A0A9P4UYF6"/>
<gene>
    <name evidence="4" type="ORF">EJ04DRAFT_498937</name>
</gene>
<proteinExistence type="predicted"/>
<dbReference type="Gene3D" id="3.40.50.300">
    <property type="entry name" value="P-loop containing nucleotide triphosphate hydrolases"/>
    <property type="match status" value="1"/>
</dbReference>
<dbReference type="NCBIfam" id="NF040586">
    <property type="entry name" value="FxSxx_TPR"/>
    <property type="match status" value="1"/>
</dbReference>
<dbReference type="InterPro" id="IPR011990">
    <property type="entry name" value="TPR-like_helical_dom_sf"/>
</dbReference>
<dbReference type="Pfam" id="PF13374">
    <property type="entry name" value="TPR_10"/>
    <property type="match status" value="2"/>
</dbReference>
<keyword evidence="1" id="KW-0802">TPR repeat</keyword>
<dbReference type="Pfam" id="PF25000">
    <property type="entry name" value="DUF7779"/>
    <property type="match status" value="1"/>
</dbReference>
<dbReference type="InterPro" id="IPR019734">
    <property type="entry name" value="TPR_rpt"/>
</dbReference>
<dbReference type="Pfam" id="PF13424">
    <property type="entry name" value="TPR_12"/>
    <property type="match status" value="3"/>
</dbReference>
<organism evidence="4 5">
    <name type="scientific">Polyplosphaeria fusca</name>
    <dbReference type="NCBI Taxonomy" id="682080"/>
    <lineage>
        <taxon>Eukaryota</taxon>
        <taxon>Fungi</taxon>
        <taxon>Dikarya</taxon>
        <taxon>Ascomycota</taxon>
        <taxon>Pezizomycotina</taxon>
        <taxon>Dothideomycetes</taxon>
        <taxon>Pleosporomycetidae</taxon>
        <taxon>Pleosporales</taxon>
        <taxon>Tetraplosphaeriaceae</taxon>
        <taxon>Polyplosphaeria</taxon>
    </lineage>
</organism>
<evidence type="ECO:0000259" key="3">
    <source>
        <dbReference type="Pfam" id="PF25000"/>
    </source>
</evidence>
<feature type="domain" description="NACHT-NTPase and P-loop NTPases N-terminal" evidence="2">
    <location>
        <begin position="11"/>
        <end position="136"/>
    </location>
</feature>
<dbReference type="PROSITE" id="PS50005">
    <property type="entry name" value="TPR"/>
    <property type="match status" value="1"/>
</dbReference>
<dbReference type="InterPro" id="IPR053137">
    <property type="entry name" value="NLR-like"/>
</dbReference>
<dbReference type="SUPFAM" id="SSF48452">
    <property type="entry name" value="TPR-like"/>
    <property type="match status" value="1"/>
</dbReference>
<evidence type="ECO:0000259" key="2">
    <source>
        <dbReference type="Pfam" id="PF17107"/>
    </source>
</evidence>
<dbReference type="Pfam" id="PF17107">
    <property type="entry name" value="SesA"/>
    <property type="match status" value="1"/>
</dbReference>
<dbReference type="InterPro" id="IPR027417">
    <property type="entry name" value="P-loop_NTPase"/>
</dbReference>
<dbReference type="InterPro" id="IPR031352">
    <property type="entry name" value="SesA"/>
</dbReference>